<evidence type="ECO:0000313" key="3">
    <source>
        <dbReference type="Proteomes" id="UP001218218"/>
    </source>
</evidence>
<dbReference type="AlphaFoldDB" id="A0AAD7ER85"/>
<evidence type="ECO:0000256" key="1">
    <source>
        <dbReference type="SAM" id="Coils"/>
    </source>
</evidence>
<comment type="caution">
    <text evidence="2">The sequence shown here is derived from an EMBL/GenBank/DDBJ whole genome shotgun (WGS) entry which is preliminary data.</text>
</comment>
<feature type="coiled-coil region" evidence="1">
    <location>
        <begin position="8"/>
        <end position="104"/>
    </location>
</feature>
<sequence length="222" mass="26021">MSESGLKILQLEKEARRAQQAENEILRRQLESVKVEGAAEINLLRETLESVKLRCATENERLQEELESVELQSEAEITLLREKLETATRALEMSESKLKILQEEERRRAEEVVESRRKMREFLEQDRARKRAVEEERLRREIDWGAVEAFFLRAKGQFGVNVAGYNTLVEKVHRLFHPDKWKSRRLLVTVMDEELRKSLEEAGNVVAQAMTPIWRKSKGYNS</sequence>
<gene>
    <name evidence="2" type="ORF">DFH08DRAFT_960443</name>
</gene>
<proteinExistence type="predicted"/>
<name>A0AAD7ER85_9AGAR</name>
<organism evidence="2 3">
    <name type="scientific">Mycena albidolilacea</name>
    <dbReference type="NCBI Taxonomy" id="1033008"/>
    <lineage>
        <taxon>Eukaryota</taxon>
        <taxon>Fungi</taxon>
        <taxon>Dikarya</taxon>
        <taxon>Basidiomycota</taxon>
        <taxon>Agaricomycotina</taxon>
        <taxon>Agaricomycetes</taxon>
        <taxon>Agaricomycetidae</taxon>
        <taxon>Agaricales</taxon>
        <taxon>Marasmiineae</taxon>
        <taxon>Mycenaceae</taxon>
        <taxon>Mycena</taxon>
    </lineage>
</organism>
<keyword evidence="1" id="KW-0175">Coiled coil</keyword>
<dbReference type="EMBL" id="JARIHO010000018">
    <property type="protein sequence ID" value="KAJ7348090.1"/>
    <property type="molecule type" value="Genomic_DNA"/>
</dbReference>
<evidence type="ECO:0000313" key="2">
    <source>
        <dbReference type="EMBL" id="KAJ7348090.1"/>
    </source>
</evidence>
<reference evidence="2" key="1">
    <citation type="submission" date="2023-03" db="EMBL/GenBank/DDBJ databases">
        <title>Massive genome expansion in bonnet fungi (Mycena s.s.) driven by repeated elements and novel gene families across ecological guilds.</title>
        <authorList>
            <consortium name="Lawrence Berkeley National Laboratory"/>
            <person name="Harder C.B."/>
            <person name="Miyauchi S."/>
            <person name="Viragh M."/>
            <person name="Kuo A."/>
            <person name="Thoen E."/>
            <person name="Andreopoulos B."/>
            <person name="Lu D."/>
            <person name="Skrede I."/>
            <person name="Drula E."/>
            <person name="Henrissat B."/>
            <person name="Morin E."/>
            <person name="Kohler A."/>
            <person name="Barry K."/>
            <person name="LaButti K."/>
            <person name="Morin E."/>
            <person name="Salamov A."/>
            <person name="Lipzen A."/>
            <person name="Mereny Z."/>
            <person name="Hegedus B."/>
            <person name="Baldrian P."/>
            <person name="Stursova M."/>
            <person name="Weitz H."/>
            <person name="Taylor A."/>
            <person name="Grigoriev I.V."/>
            <person name="Nagy L.G."/>
            <person name="Martin F."/>
            <person name="Kauserud H."/>
        </authorList>
    </citation>
    <scope>NUCLEOTIDE SEQUENCE</scope>
    <source>
        <strain evidence="2">CBHHK002</strain>
    </source>
</reference>
<protein>
    <submittedName>
        <fullName evidence="2">Uncharacterized protein</fullName>
    </submittedName>
</protein>
<keyword evidence="3" id="KW-1185">Reference proteome</keyword>
<accession>A0AAD7ER85</accession>
<dbReference type="Proteomes" id="UP001218218">
    <property type="component" value="Unassembled WGS sequence"/>
</dbReference>